<sequence>MNFIKTVVAGVALSALALTGCGGVEQESLNEQDVNTVKQGICSVPSSATDYCGTNPVVDEWPSSCITISPQFHYYCANPNYTDYCYVYSCDSNSWTTYHYTCAYIRNLKCGS</sequence>
<name>A0A085WMT0_9BACT</name>
<protein>
    <recommendedName>
        <fullName evidence="4">Lipoprotein</fullName>
    </recommendedName>
</protein>
<keyword evidence="3" id="KW-1185">Reference proteome</keyword>
<comment type="caution">
    <text evidence="2">The sequence shown here is derived from an EMBL/GenBank/DDBJ whole genome shotgun (WGS) entry which is preliminary data.</text>
</comment>
<reference evidence="2 3" key="1">
    <citation type="submission" date="2014-04" db="EMBL/GenBank/DDBJ databases">
        <title>Genome assembly of Hyalangium minutum DSM 14724.</title>
        <authorList>
            <person name="Sharma G."/>
            <person name="Subramanian S."/>
        </authorList>
    </citation>
    <scope>NUCLEOTIDE SEQUENCE [LARGE SCALE GENOMIC DNA]</scope>
    <source>
        <strain evidence="2 3">DSM 14724</strain>
    </source>
</reference>
<gene>
    <name evidence="2" type="ORF">DB31_6895</name>
</gene>
<evidence type="ECO:0000313" key="3">
    <source>
        <dbReference type="Proteomes" id="UP000028725"/>
    </source>
</evidence>
<evidence type="ECO:0000313" key="2">
    <source>
        <dbReference type="EMBL" id="KFE68993.1"/>
    </source>
</evidence>
<keyword evidence="1" id="KW-0732">Signal</keyword>
<dbReference type="Proteomes" id="UP000028725">
    <property type="component" value="Unassembled WGS sequence"/>
</dbReference>
<feature type="signal peptide" evidence="1">
    <location>
        <begin position="1"/>
        <end position="17"/>
    </location>
</feature>
<accession>A0A085WMT0</accession>
<dbReference type="EMBL" id="JMCB01000005">
    <property type="protein sequence ID" value="KFE68993.1"/>
    <property type="molecule type" value="Genomic_DNA"/>
</dbReference>
<organism evidence="2 3">
    <name type="scientific">Hyalangium minutum</name>
    <dbReference type="NCBI Taxonomy" id="394096"/>
    <lineage>
        <taxon>Bacteria</taxon>
        <taxon>Pseudomonadati</taxon>
        <taxon>Myxococcota</taxon>
        <taxon>Myxococcia</taxon>
        <taxon>Myxococcales</taxon>
        <taxon>Cystobacterineae</taxon>
        <taxon>Archangiaceae</taxon>
        <taxon>Hyalangium</taxon>
    </lineage>
</organism>
<dbReference type="AlphaFoldDB" id="A0A085WMT0"/>
<dbReference type="RefSeq" id="WP_044187666.1">
    <property type="nucleotide sequence ID" value="NZ_JMCB01000005.1"/>
</dbReference>
<dbReference type="PROSITE" id="PS51257">
    <property type="entry name" value="PROKAR_LIPOPROTEIN"/>
    <property type="match status" value="1"/>
</dbReference>
<evidence type="ECO:0008006" key="4">
    <source>
        <dbReference type="Google" id="ProtNLM"/>
    </source>
</evidence>
<evidence type="ECO:0000256" key="1">
    <source>
        <dbReference type="SAM" id="SignalP"/>
    </source>
</evidence>
<feature type="chain" id="PRO_5001799785" description="Lipoprotein" evidence="1">
    <location>
        <begin position="18"/>
        <end position="112"/>
    </location>
</feature>
<proteinExistence type="predicted"/>